<accession>A0AAN8I8R8</accession>
<dbReference type="Proteomes" id="UP001316803">
    <property type="component" value="Unassembled WGS sequence"/>
</dbReference>
<keyword evidence="2" id="KW-0472">Membrane</keyword>
<feature type="transmembrane region" description="Helical" evidence="2">
    <location>
        <begin position="48"/>
        <end position="75"/>
    </location>
</feature>
<protein>
    <submittedName>
        <fullName evidence="3">Uncharacterized protein</fullName>
    </submittedName>
</protein>
<evidence type="ECO:0000313" key="4">
    <source>
        <dbReference type="Proteomes" id="UP001316803"/>
    </source>
</evidence>
<gene>
    <name evidence="3" type="ORF">OHC33_001003</name>
</gene>
<proteinExistence type="predicted"/>
<dbReference type="PANTHER" id="PTHR35896">
    <property type="entry name" value="IG-LIKE DOMAIN-CONTAINING PROTEIN"/>
    <property type="match status" value="1"/>
</dbReference>
<dbReference type="EMBL" id="JAKLMC020000002">
    <property type="protein sequence ID" value="KAK5957814.1"/>
    <property type="molecule type" value="Genomic_DNA"/>
</dbReference>
<evidence type="ECO:0000313" key="3">
    <source>
        <dbReference type="EMBL" id="KAK5957814.1"/>
    </source>
</evidence>
<feature type="region of interest" description="Disordered" evidence="1">
    <location>
        <begin position="1"/>
        <end position="38"/>
    </location>
</feature>
<dbReference type="InterPro" id="IPR053008">
    <property type="entry name" value="Phomopsin_biosynth_assoc"/>
</dbReference>
<comment type="caution">
    <text evidence="3">The sequence shown here is derived from an EMBL/GenBank/DDBJ whole genome shotgun (WGS) entry which is preliminary data.</text>
</comment>
<keyword evidence="4" id="KW-1185">Reference proteome</keyword>
<keyword evidence="2" id="KW-0812">Transmembrane</keyword>
<organism evidence="3 4">
    <name type="scientific">Knufia fluminis</name>
    <dbReference type="NCBI Taxonomy" id="191047"/>
    <lineage>
        <taxon>Eukaryota</taxon>
        <taxon>Fungi</taxon>
        <taxon>Dikarya</taxon>
        <taxon>Ascomycota</taxon>
        <taxon>Pezizomycotina</taxon>
        <taxon>Eurotiomycetes</taxon>
        <taxon>Chaetothyriomycetidae</taxon>
        <taxon>Chaetothyriales</taxon>
        <taxon>Trichomeriaceae</taxon>
        <taxon>Knufia</taxon>
    </lineage>
</organism>
<name>A0AAN8I8R8_9EURO</name>
<reference evidence="3 4" key="1">
    <citation type="submission" date="2022-12" db="EMBL/GenBank/DDBJ databases">
        <title>Genomic features and morphological characterization of a novel Knufia sp. strain isolated from spacecraft assembly facility.</title>
        <authorList>
            <person name="Teixeira M."/>
            <person name="Chander A.M."/>
            <person name="Stajich J.E."/>
            <person name="Venkateswaran K."/>
        </authorList>
    </citation>
    <scope>NUCLEOTIDE SEQUENCE [LARGE SCALE GENOMIC DNA]</scope>
    <source>
        <strain evidence="3 4">FJI-L2-BK-P2</strain>
    </source>
</reference>
<dbReference type="AlphaFoldDB" id="A0AAN8I8R8"/>
<evidence type="ECO:0000256" key="2">
    <source>
        <dbReference type="SAM" id="Phobius"/>
    </source>
</evidence>
<evidence type="ECO:0000256" key="1">
    <source>
        <dbReference type="SAM" id="MobiDB-lite"/>
    </source>
</evidence>
<keyword evidence="2" id="KW-1133">Transmembrane helix</keyword>
<sequence length="229" mass="25368">MERSDSDNAFVSETPCKDVDALLPPDDGASDEKAARQTLGRKDKSRTIILKMLLAIGTILLSALLASNITLLTLLTRRTPNHTSCPDHTNPTPTISHENLSLTQHTPATGAVSVTTTTTTDDHLGKDLLGAQYLMKKPCGTSAAEARARGCRYGMVNSAWLPEECYDEETEKQFKEIKEWEFWIMPNKTGFVTWEEAATGDFDLLWAEWDRKFGVFFPVVPMIPGFSAV</sequence>
<dbReference type="PANTHER" id="PTHR35896:SF3">
    <property type="entry name" value="MAJOR FACILITATOR SUPERFAMILY TRANSPORTER"/>
    <property type="match status" value="1"/>
</dbReference>